<dbReference type="InterPro" id="IPR036388">
    <property type="entry name" value="WH-like_DNA-bd_sf"/>
</dbReference>
<dbReference type="PROSITE" id="PS50043">
    <property type="entry name" value="HTH_LUXR_2"/>
    <property type="match status" value="1"/>
</dbReference>
<dbReference type="PRINTS" id="PR00038">
    <property type="entry name" value="HTHLUXR"/>
</dbReference>
<evidence type="ECO:0000256" key="3">
    <source>
        <dbReference type="ARBA" id="ARBA00023163"/>
    </source>
</evidence>
<dbReference type="SUPFAM" id="SSF46894">
    <property type="entry name" value="C-terminal effector domain of the bipartite response regulators"/>
    <property type="match status" value="1"/>
</dbReference>
<feature type="domain" description="HTH luxR-type" evidence="4">
    <location>
        <begin position="298"/>
        <end position="363"/>
    </location>
</feature>
<dbReference type="PANTHER" id="PTHR44688">
    <property type="entry name" value="DNA-BINDING TRANSCRIPTIONAL ACTIVATOR DEVR_DOSR"/>
    <property type="match status" value="1"/>
</dbReference>
<proteinExistence type="predicted"/>
<gene>
    <name evidence="5" type="ORF">MU0083_002475</name>
</gene>
<dbReference type="Proteomes" id="UP001190336">
    <property type="component" value="Chromosome"/>
</dbReference>
<evidence type="ECO:0000313" key="6">
    <source>
        <dbReference type="Proteomes" id="UP001190336"/>
    </source>
</evidence>
<evidence type="ECO:0000256" key="1">
    <source>
        <dbReference type="ARBA" id="ARBA00023015"/>
    </source>
</evidence>
<keyword evidence="6" id="KW-1185">Reference proteome</keyword>
<protein>
    <submittedName>
        <fullName evidence="5">Helix-turn-helix transcriptional regulator</fullName>
    </submittedName>
</protein>
<organism evidence="5 6">
    <name type="scientific">[Mycobacterium] kokjensenii</name>
    <dbReference type="NCBI Taxonomy" id="3064287"/>
    <lineage>
        <taxon>Bacteria</taxon>
        <taxon>Bacillati</taxon>
        <taxon>Actinomycetota</taxon>
        <taxon>Actinomycetes</taxon>
        <taxon>Mycobacteriales</taxon>
        <taxon>Mycobacteriaceae</taxon>
        <taxon>Mycolicibacter</taxon>
    </lineage>
</organism>
<name>A0ABN9N553_9MYCO</name>
<keyword evidence="2" id="KW-0238">DNA-binding</keyword>
<dbReference type="Pfam" id="PF00196">
    <property type="entry name" value="GerE"/>
    <property type="match status" value="1"/>
</dbReference>
<dbReference type="RefSeq" id="WP_308473251.1">
    <property type="nucleotide sequence ID" value="NZ_OY726394.1"/>
</dbReference>
<dbReference type="CDD" id="cd06170">
    <property type="entry name" value="LuxR_C_like"/>
    <property type="match status" value="1"/>
</dbReference>
<dbReference type="InterPro" id="IPR000792">
    <property type="entry name" value="Tscrpt_reg_LuxR_C"/>
</dbReference>
<dbReference type="SMART" id="SM00421">
    <property type="entry name" value="HTH_LUXR"/>
    <property type="match status" value="1"/>
</dbReference>
<sequence>MNTIDEFSQLISCIYSAVLVPEQWDAVMTAIARCFQAHTASLVLSDSGSRTLLHAQMQPAAAQAYSAHYERLDHVLHAVETGPVGVIRSGAELMWPYQNCEFQIDWARPNGLQDGLFVRLTSGTPMTSLAIASVRQSDRFDRPDYVALITRLTPHLQQALRTRDSLSQLDRRAHDLTEACGSVSHGIVIVDGRRPVFANTTAERVLCDNDGLRVEHGHLTAQSSRADAELGRSIARLADPVGATVWGGSFLCPRPSGRRPYIVHVLPVDPSAVVAPRGGRAMLVIVDPEQRPEPAAALLKRLYGLTKSEAQVAVMVLRGEGLTPIAEELTVSLTTVKTHLQHIYAKTGTHRQAELVRLLFMLDPLHRPDGPAY</sequence>
<dbReference type="EMBL" id="OY726394">
    <property type="protein sequence ID" value="CAJ1500619.1"/>
    <property type="molecule type" value="Genomic_DNA"/>
</dbReference>
<evidence type="ECO:0000259" key="4">
    <source>
        <dbReference type="PROSITE" id="PS50043"/>
    </source>
</evidence>
<keyword evidence="3" id="KW-0804">Transcription</keyword>
<dbReference type="Gene3D" id="1.10.10.10">
    <property type="entry name" value="Winged helix-like DNA-binding domain superfamily/Winged helix DNA-binding domain"/>
    <property type="match status" value="1"/>
</dbReference>
<keyword evidence="1" id="KW-0805">Transcription regulation</keyword>
<evidence type="ECO:0000313" key="5">
    <source>
        <dbReference type="EMBL" id="CAJ1500619.1"/>
    </source>
</evidence>
<dbReference type="InterPro" id="IPR016032">
    <property type="entry name" value="Sig_transdc_resp-reg_C-effctor"/>
</dbReference>
<accession>A0ABN9N553</accession>
<dbReference type="PANTHER" id="PTHR44688:SF16">
    <property type="entry name" value="DNA-BINDING TRANSCRIPTIONAL ACTIVATOR DEVR_DOSR"/>
    <property type="match status" value="1"/>
</dbReference>
<evidence type="ECO:0000256" key="2">
    <source>
        <dbReference type="ARBA" id="ARBA00023125"/>
    </source>
</evidence>
<reference evidence="5 6" key="1">
    <citation type="submission" date="2023-08" db="EMBL/GenBank/DDBJ databases">
        <authorList>
            <person name="Folkvardsen B D."/>
            <person name="Norman A."/>
        </authorList>
    </citation>
    <scope>NUCLEOTIDE SEQUENCE [LARGE SCALE GENOMIC DNA]</scope>
    <source>
        <strain evidence="5 6">Mu0083</strain>
    </source>
</reference>